<name>A0ACB5UEL0_9FIRM</name>
<dbReference type="Proteomes" id="UP001374599">
    <property type="component" value="Unassembled WGS sequence"/>
</dbReference>
<gene>
    <name evidence="1" type="ORF">AN2V17_06120</name>
</gene>
<evidence type="ECO:0000313" key="1">
    <source>
        <dbReference type="EMBL" id="GMQ61384.1"/>
    </source>
</evidence>
<organism evidence="1 2">
    <name type="scientific">Vallitalea maricola</name>
    <dbReference type="NCBI Taxonomy" id="3074433"/>
    <lineage>
        <taxon>Bacteria</taxon>
        <taxon>Bacillati</taxon>
        <taxon>Bacillota</taxon>
        <taxon>Clostridia</taxon>
        <taxon>Lachnospirales</taxon>
        <taxon>Vallitaleaceae</taxon>
        <taxon>Vallitalea</taxon>
    </lineage>
</organism>
<sequence>MNSTDKDEEFLVGTKNIISEADRAKIDRWNFTPNDDLYLKYKDVYDNPKYFNQSTGNPIYPGTNGDVNIEGFTNGKYSIDTLRPNTIIDRYGSNGNGKYFSPDGISFESRALPPFMKGQPYTRYKVTRLLVLNQVK</sequence>
<proteinExistence type="predicted"/>
<evidence type="ECO:0000313" key="2">
    <source>
        <dbReference type="Proteomes" id="UP001374599"/>
    </source>
</evidence>
<protein>
    <submittedName>
        <fullName evidence="1">Uncharacterized protein</fullName>
    </submittedName>
</protein>
<comment type="caution">
    <text evidence="1">The sequence shown here is derived from an EMBL/GenBank/DDBJ whole genome shotgun (WGS) entry which is preliminary data.</text>
</comment>
<reference evidence="1" key="1">
    <citation type="submission" date="2023-09" db="EMBL/GenBank/DDBJ databases">
        <title>Vallitalea sediminicola and Vallitalea maricola sp. nov., anaerobic bacteria isolated from marine sediment.</title>
        <authorList>
            <person name="Hirano S."/>
            <person name="Maeda A."/>
            <person name="Terahara T."/>
            <person name="Mori K."/>
            <person name="Hamada M."/>
            <person name="Matsumoto R."/>
            <person name="Kobayashi T."/>
        </authorList>
    </citation>
    <scope>NUCLEOTIDE SEQUENCE</scope>
    <source>
        <strain evidence="1">AN17-2</strain>
    </source>
</reference>
<keyword evidence="2" id="KW-1185">Reference proteome</keyword>
<accession>A0ACB5UEL0</accession>
<dbReference type="EMBL" id="BTPU01000008">
    <property type="protein sequence ID" value="GMQ61384.1"/>
    <property type="molecule type" value="Genomic_DNA"/>
</dbReference>